<evidence type="ECO:0000313" key="3">
    <source>
        <dbReference type="EMBL" id="KAJ8379699.1"/>
    </source>
</evidence>
<protein>
    <submittedName>
        <fullName evidence="3">Uncharacterized protein</fullName>
    </submittedName>
</protein>
<keyword evidence="1" id="KW-0880">Kelch repeat</keyword>
<dbReference type="Gene3D" id="2.120.10.80">
    <property type="entry name" value="Kelch-type beta propeller"/>
    <property type="match status" value="1"/>
</dbReference>
<dbReference type="SUPFAM" id="SSF117281">
    <property type="entry name" value="Kelch motif"/>
    <property type="match status" value="1"/>
</dbReference>
<reference evidence="3" key="1">
    <citation type="journal article" date="2023" name="Science">
        <title>Genome structures resolve the early diversification of teleost fishes.</title>
        <authorList>
            <person name="Parey E."/>
            <person name="Louis A."/>
            <person name="Montfort J."/>
            <person name="Bouchez O."/>
            <person name="Roques C."/>
            <person name="Iampietro C."/>
            <person name="Lluch J."/>
            <person name="Castinel A."/>
            <person name="Donnadieu C."/>
            <person name="Desvignes T."/>
            <person name="Floi Bucao C."/>
            <person name="Jouanno E."/>
            <person name="Wen M."/>
            <person name="Mejri S."/>
            <person name="Dirks R."/>
            <person name="Jansen H."/>
            <person name="Henkel C."/>
            <person name="Chen W.J."/>
            <person name="Zahm M."/>
            <person name="Cabau C."/>
            <person name="Klopp C."/>
            <person name="Thompson A.W."/>
            <person name="Robinson-Rechavi M."/>
            <person name="Braasch I."/>
            <person name="Lecointre G."/>
            <person name="Bobe J."/>
            <person name="Postlethwait J.H."/>
            <person name="Berthelot C."/>
            <person name="Roest Crollius H."/>
            <person name="Guiguen Y."/>
        </authorList>
    </citation>
    <scope>NUCLEOTIDE SEQUENCE</scope>
    <source>
        <strain evidence="3">WJC10195</strain>
    </source>
</reference>
<dbReference type="PANTHER" id="PTHR45632">
    <property type="entry name" value="LD33804P"/>
    <property type="match status" value="1"/>
</dbReference>
<evidence type="ECO:0000256" key="2">
    <source>
        <dbReference type="SAM" id="MobiDB-lite"/>
    </source>
</evidence>
<proteinExistence type="predicted"/>
<dbReference type="InterPro" id="IPR015915">
    <property type="entry name" value="Kelch-typ_b-propeller"/>
</dbReference>
<evidence type="ECO:0000313" key="4">
    <source>
        <dbReference type="Proteomes" id="UP001152622"/>
    </source>
</evidence>
<evidence type="ECO:0000256" key="1">
    <source>
        <dbReference type="ARBA" id="ARBA00022441"/>
    </source>
</evidence>
<feature type="compositionally biased region" description="Polar residues" evidence="2">
    <location>
        <begin position="232"/>
        <end position="242"/>
    </location>
</feature>
<feature type="region of interest" description="Disordered" evidence="2">
    <location>
        <begin position="219"/>
        <end position="242"/>
    </location>
</feature>
<dbReference type="InterPro" id="IPR006652">
    <property type="entry name" value="Kelch_1"/>
</dbReference>
<dbReference type="SMART" id="SM00612">
    <property type="entry name" value="Kelch"/>
    <property type="match status" value="3"/>
</dbReference>
<name>A0A9Q1G8U4_SYNKA</name>
<dbReference type="PANTHER" id="PTHR45632:SF15">
    <property type="entry name" value="BTB DOMAIN-CONTAINING PROTEIN"/>
    <property type="match status" value="1"/>
</dbReference>
<organism evidence="3 4">
    <name type="scientific">Synaphobranchus kaupii</name>
    <name type="common">Kaup's arrowtooth eel</name>
    <dbReference type="NCBI Taxonomy" id="118154"/>
    <lineage>
        <taxon>Eukaryota</taxon>
        <taxon>Metazoa</taxon>
        <taxon>Chordata</taxon>
        <taxon>Craniata</taxon>
        <taxon>Vertebrata</taxon>
        <taxon>Euteleostomi</taxon>
        <taxon>Actinopterygii</taxon>
        <taxon>Neopterygii</taxon>
        <taxon>Teleostei</taxon>
        <taxon>Anguilliformes</taxon>
        <taxon>Synaphobranchidae</taxon>
        <taxon>Synaphobranchus</taxon>
    </lineage>
</organism>
<accession>A0A9Q1G8U4</accession>
<dbReference type="OrthoDB" id="1925334at2759"/>
<dbReference type="Proteomes" id="UP001152622">
    <property type="component" value="Chromosome 1"/>
</dbReference>
<dbReference type="EMBL" id="JAINUF010000001">
    <property type="protein sequence ID" value="KAJ8379699.1"/>
    <property type="molecule type" value="Genomic_DNA"/>
</dbReference>
<gene>
    <name evidence="3" type="ORF">SKAU_G00004770</name>
</gene>
<comment type="caution">
    <text evidence="3">The sequence shown here is derived from an EMBL/GenBank/DDBJ whole genome shotgun (WGS) entry which is preliminary data.</text>
</comment>
<sequence>MLEKRTRFHADALSGGLVAVAGGTLLGKLTASAERYSLGEDCWEPAAPLPVALVDHAGATHKGILYISGGFSGGNTLSDLYSYLPRLKRWVLNRPSAFSRCDHGMATLQDAIYCVGGRSLSKEKEWVPVNEMEFYRPAIDQWTTVRASLLGCSQFSLTASGSRLCVTGGGSLHHRSKTTGVFTYTRCDSKWERAGTLPVALADHCTCILSVSAQTLRRIKSQDPPRSRAPPGTSTLDPSVQE</sequence>
<dbReference type="AlphaFoldDB" id="A0A9Q1G8U4"/>
<keyword evidence="4" id="KW-1185">Reference proteome</keyword>
<dbReference type="Pfam" id="PF01344">
    <property type="entry name" value="Kelch_1"/>
    <property type="match status" value="2"/>
</dbReference>